<dbReference type="InterPro" id="IPR027417">
    <property type="entry name" value="P-loop_NTPase"/>
</dbReference>
<evidence type="ECO:0000313" key="3">
    <source>
        <dbReference type="EMBL" id="KAJ1971300.1"/>
    </source>
</evidence>
<proteinExistence type="predicted"/>
<accession>A0A9W8AW98</accession>
<evidence type="ECO:0000256" key="2">
    <source>
        <dbReference type="SAM" id="MobiDB-lite"/>
    </source>
</evidence>
<dbReference type="GO" id="GO:0003677">
    <property type="term" value="F:DNA binding"/>
    <property type="evidence" value="ECO:0007669"/>
    <property type="project" value="InterPro"/>
</dbReference>
<dbReference type="GO" id="GO:0016887">
    <property type="term" value="F:ATP hydrolysis activity"/>
    <property type="evidence" value="ECO:0007669"/>
    <property type="project" value="InterPro"/>
</dbReference>
<dbReference type="SUPFAM" id="SSF52540">
    <property type="entry name" value="P-loop containing nucleoside triphosphate hydrolases"/>
    <property type="match status" value="1"/>
</dbReference>
<reference evidence="3" key="1">
    <citation type="submission" date="2022-07" db="EMBL/GenBank/DDBJ databases">
        <title>Phylogenomic reconstructions and comparative analyses of Kickxellomycotina fungi.</title>
        <authorList>
            <person name="Reynolds N.K."/>
            <person name="Stajich J.E."/>
            <person name="Barry K."/>
            <person name="Grigoriev I.V."/>
            <person name="Crous P."/>
            <person name="Smith M.E."/>
        </authorList>
    </citation>
    <scope>NUCLEOTIDE SEQUENCE</scope>
    <source>
        <strain evidence="3">RSA 567</strain>
    </source>
</reference>
<comment type="caution">
    <text evidence="3">The sequence shown here is derived from an EMBL/GenBank/DDBJ whole genome shotgun (WGS) entry which is preliminary data.</text>
</comment>
<keyword evidence="4" id="KW-1185">Reference proteome</keyword>
<feature type="region of interest" description="Disordered" evidence="2">
    <location>
        <begin position="89"/>
        <end position="122"/>
    </location>
</feature>
<dbReference type="PANTHER" id="PTHR36498">
    <property type="entry name" value="TATA-BINDING PROTEIN-ASSOCIATED FACTOR 172"/>
    <property type="match status" value="1"/>
</dbReference>
<feature type="compositionally biased region" description="Polar residues" evidence="2">
    <location>
        <begin position="89"/>
        <end position="98"/>
    </location>
</feature>
<dbReference type="GO" id="GO:0017025">
    <property type="term" value="F:TBP-class protein binding"/>
    <property type="evidence" value="ECO:0007669"/>
    <property type="project" value="InterPro"/>
</dbReference>
<dbReference type="PANTHER" id="PTHR36498:SF1">
    <property type="entry name" value="TATA-BINDING PROTEIN-ASSOCIATED FACTOR 172"/>
    <property type="match status" value="1"/>
</dbReference>
<evidence type="ECO:0000256" key="1">
    <source>
        <dbReference type="ARBA" id="ARBA00022801"/>
    </source>
</evidence>
<dbReference type="Proteomes" id="UP001151582">
    <property type="component" value="Unassembled WGS sequence"/>
</dbReference>
<dbReference type="OrthoDB" id="5552104at2759"/>
<dbReference type="CDD" id="cd18793">
    <property type="entry name" value="SF2_C_SNF"/>
    <property type="match status" value="1"/>
</dbReference>
<name>A0A9W8AW98_9FUNG</name>
<dbReference type="InterPro" id="IPR049730">
    <property type="entry name" value="SNF2/RAD54-like_C"/>
</dbReference>
<gene>
    <name evidence="3" type="primary">MOT1_2</name>
    <name evidence="3" type="ORF">H4R34_005787</name>
</gene>
<protein>
    <submittedName>
        <fullName evidence="3">TATA-binding protein-associated factor mot1</fullName>
    </submittedName>
</protein>
<keyword evidence="1" id="KW-0378">Hydrolase</keyword>
<sequence length="152" mass="16954">MGLSLMGTNTVIFIEHNWNPMKDLQAMDRAHCLGQKRVVNVYRLITHGTLEEKIMGLQKFKLNVANSIINQQNAGLQSMNTNQLLDLFNVSSTPTSGPNPRGGIDGSSASKQQDARKKGSSAKAVLKNLDDLWDDKQYNEEYNLDSFIQSLK</sequence>
<evidence type="ECO:0000313" key="4">
    <source>
        <dbReference type="Proteomes" id="UP001151582"/>
    </source>
</evidence>
<dbReference type="EMBL" id="JANBQB010001428">
    <property type="protein sequence ID" value="KAJ1971300.1"/>
    <property type="molecule type" value="Genomic_DNA"/>
</dbReference>
<organism evidence="3 4">
    <name type="scientific">Dimargaris verticillata</name>
    <dbReference type="NCBI Taxonomy" id="2761393"/>
    <lineage>
        <taxon>Eukaryota</taxon>
        <taxon>Fungi</taxon>
        <taxon>Fungi incertae sedis</taxon>
        <taxon>Zoopagomycota</taxon>
        <taxon>Kickxellomycotina</taxon>
        <taxon>Dimargaritomycetes</taxon>
        <taxon>Dimargaritales</taxon>
        <taxon>Dimargaritaceae</taxon>
        <taxon>Dimargaris</taxon>
    </lineage>
</organism>
<dbReference type="AlphaFoldDB" id="A0A9W8AW98"/>
<dbReference type="InterPro" id="IPR044972">
    <property type="entry name" value="Mot1"/>
</dbReference>
<dbReference type="Gene3D" id="3.40.50.300">
    <property type="entry name" value="P-loop containing nucleotide triphosphate hydrolases"/>
    <property type="match status" value="1"/>
</dbReference>